<dbReference type="PANTHER" id="PTHR30443:SF2">
    <property type="entry name" value="PHOSPHOETHANOLAMINE TRANSFERASE EPTC"/>
    <property type="match status" value="1"/>
</dbReference>
<gene>
    <name evidence="3" type="ORF">SAMN02745824_0911</name>
</gene>
<evidence type="ECO:0000256" key="1">
    <source>
        <dbReference type="SAM" id="Phobius"/>
    </source>
</evidence>
<keyword evidence="1" id="KW-0812">Transmembrane</keyword>
<feature type="transmembrane region" description="Helical" evidence="1">
    <location>
        <begin position="112"/>
        <end position="131"/>
    </location>
</feature>
<feature type="domain" description="Sulfatase N-terminal" evidence="2">
    <location>
        <begin position="273"/>
        <end position="506"/>
    </location>
</feature>
<dbReference type="OrthoDB" id="9786870at2"/>
<dbReference type="Gene3D" id="3.40.720.10">
    <property type="entry name" value="Alkaline Phosphatase, subunit A"/>
    <property type="match status" value="1"/>
</dbReference>
<dbReference type="InterPro" id="IPR040423">
    <property type="entry name" value="PEA_transferase"/>
</dbReference>
<feature type="transmembrane region" description="Helical" evidence="1">
    <location>
        <begin position="33"/>
        <end position="58"/>
    </location>
</feature>
<keyword evidence="3" id="KW-0808">Transferase</keyword>
<dbReference type="PANTHER" id="PTHR30443">
    <property type="entry name" value="INNER MEMBRANE PROTEIN"/>
    <property type="match status" value="1"/>
</dbReference>
<evidence type="ECO:0000313" key="4">
    <source>
        <dbReference type="Proteomes" id="UP000185192"/>
    </source>
</evidence>
<dbReference type="EMBL" id="FSQW01000001">
    <property type="protein sequence ID" value="SIN61570.1"/>
    <property type="molecule type" value="Genomic_DNA"/>
</dbReference>
<evidence type="ECO:0000313" key="3">
    <source>
        <dbReference type="EMBL" id="SIN61570.1"/>
    </source>
</evidence>
<dbReference type="InterPro" id="IPR000917">
    <property type="entry name" value="Sulfatase_N"/>
</dbReference>
<dbReference type="SUPFAM" id="SSF53649">
    <property type="entry name" value="Alkaline phosphatase-like"/>
    <property type="match status" value="1"/>
</dbReference>
<name>A0A1N6CSN8_9SPHN</name>
<feature type="transmembrane region" description="Helical" evidence="1">
    <location>
        <begin position="143"/>
        <end position="161"/>
    </location>
</feature>
<protein>
    <submittedName>
        <fullName evidence="3">Phosphoethanolamine transferase for glucans (OPG), alkaline phosphatase superfamily</fullName>
    </submittedName>
</protein>
<feature type="transmembrane region" description="Helical" evidence="1">
    <location>
        <begin position="65"/>
        <end position="84"/>
    </location>
</feature>
<dbReference type="Proteomes" id="UP000185192">
    <property type="component" value="Unassembled WGS sequence"/>
</dbReference>
<dbReference type="GO" id="GO:0016776">
    <property type="term" value="F:phosphotransferase activity, phosphate group as acceptor"/>
    <property type="evidence" value="ECO:0007669"/>
    <property type="project" value="TreeGrafter"/>
</dbReference>
<dbReference type="GO" id="GO:0005886">
    <property type="term" value="C:plasma membrane"/>
    <property type="evidence" value="ECO:0007669"/>
    <property type="project" value="UniProtKB-SubCell"/>
</dbReference>
<dbReference type="Pfam" id="PF00884">
    <property type="entry name" value="Sulfatase"/>
    <property type="match status" value="1"/>
</dbReference>
<keyword evidence="4" id="KW-1185">Reference proteome</keyword>
<dbReference type="InterPro" id="IPR017850">
    <property type="entry name" value="Alkaline_phosphatase_core_sf"/>
</dbReference>
<keyword evidence="1" id="KW-0472">Membrane</keyword>
<reference evidence="4" key="1">
    <citation type="submission" date="2016-11" db="EMBL/GenBank/DDBJ databases">
        <authorList>
            <person name="Varghese N."/>
            <person name="Submissions S."/>
        </authorList>
    </citation>
    <scope>NUCLEOTIDE SEQUENCE [LARGE SCALE GENOMIC DNA]</scope>
    <source>
        <strain evidence="4">DSM 22363</strain>
    </source>
</reference>
<proteinExistence type="predicted"/>
<dbReference type="GO" id="GO:0009244">
    <property type="term" value="P:lipopolysaccharide core region biosynthetic process"/>
    <property type="evidence" value="ECO:0007669"/>
    <property type="project" value="TreeGrafter"/>
</dbReference>
<evidence type="ECO:0000259" key="2">
    <source>
        <dbReference type="Pfam" id="PF00884"/>
    </source>
</evidence>
<sequence length="568" mass="62574">MRNRWKILLILLSLLLGGQEVLRRIDMLTTPSLQIVGLTAYLILFVLCLTSAIGAAFIRQSGVRWTLAILLASGSWLVDGYQWAVGDFMTYDAFVTMVQSAGDLTSAFQQQAGVMALAAVKAGLLLVGTGLQPGTSIVWWKRIAAWLALPILLMLTILLFLRGGEGGSGLPSSHFGLSFGALQGYETLTRSGAPRETVTWKPVQQQPAGDIVLIVDESIAGAYLDINDKHGVYSGLDRTDERSAIHNFGLAVSITHCSVGSNLSLRYGGTRDNYQNRAERGPSIWAFAAAAGRETIYIDAQRTGGTRQNQMTETESREIDQWIQLGDVPVRDRDHAVADKLAGFLSDNHAQFILINKVGAHFPVNDKFPDSHAHYRPMLERGQFANVTDMASRDELDGRASNWVRYRNSYRNSLTWQVGGFFDRLFAQASMDNNRLVYTADHGQHLHEEPDDGTATHCTADPEIEEAVVPLVVIGGGSPWRDAAQEHHDRTSHYRIFPTLLGLMGYERDAVRPLYGPDLLASDPDPFTFNIRYNARLGRDPVWRHVPLGEIARPPVSDHAGSGGPDGR</sequence>
<keyword evidence="1" id="KW-1133">Transmembrane helix</keyword>
<dbReference type="AlphaFoldDB" id="A0A1N6CSN8"/>
<dbReference type="RefSeq" id="WP_074203916.1">
    <property type="nucleotide sequence ID" value="NZ_FSQW01000001.1"/>
</dbReference>
<accession>A0A1N6CSN8</accession>
<dbReference type="STRING" id="1123272.SAMN02745824_0911"/>
<organism evidence="3 4">
    <name type="scientific">Parasphingorhabdus marina DSM 22363</name>
    <dbReference type="NCBI Taxonomy" id="1123272"/>
    <lineage>
        <taxon>Bacteria</taxon>
        <taxon>Pseudomonadati</taxon>
        <taxon>Pseudomonadota</taxon>
        <taxon>Alphaproteobacteria</taxon>
        <taxon>Sphingomonadales</taxon>
        <taxon>Sphingomonadaceae</taxon>
        <taxon>Parasphingorhabdus</taxon>
    </lineage>
</organism>